<keyword evidence="2" id="KW-1185">Reference proteome</keyword>
<evidence type="ECO:0000313" key="1">
    <source>
        <dbReference type="EMBL" id="MCP9273091.1"/>
    </source>
</evidence>
<dbReference type="RefSeq" id="WP_255060333.1">
    <property type="nucleotide sequence ID" value="NZ_JANDBD010000004.1"/>
</dbReference>
<protein>
    <submittedName>
        <fullName evidence="1">DUF4192 domain-containing protein</fullName>
    </submittedName>
</protein>
<dbReference type="Pfam" id="PF13830">
    <property type="entry name" value="DUF4192"/>
    <property type="match status" value="1"/>
</dbReference>
<organism evidence="1 2">
    <name type="scientific">Mycolicibacterium arenosum</name>
    <dbReference type="NCBI Taxonomy" id="2952157"/>
    <lineage>
        <taxon>Bacteria</taxon>
        <taxon>Bacillati</taxon>
        <taxon>Actinomycetota</taxon>
        <taxon>Actinomycetes</taxon>
        <taxon>Mycobacteriales</taxon>
        <taxon>Mycobacteriaceae</taxon>
        <taxon>Mycolicibacterium</taxon>
    </lineage>
</organism>
<comment type="caution">
    <text evidence="1">The sequence shown here is derived from an EMBL/GenBank/DDBJ whole genome shotgun (WGS) entry which is preliminary data.</text>
</comment>
<proteinExistence type="predicted"/>
<evidence type="ECO:0000313" key="2">
    <source>
        <dbReference type="Proteomes" id="UP001651690"/>
    </source>
</evidence>
<gene>
    <name evidence="1" type="ORF">NM203_12945</name>
</gene>
<dbReference type="InterPro" id="IPR025447">
    <property type="entry name" value="DUF4192"/>
</dbReference>
<dbReference type="Proteomes" id="UP001651690">
    <property type="component" value="Unassembled WGS sequence"/>
</dbReference>
<dbReference type="EMBL" id="JANDBD010000004">
    <property type="protein sequence ID" value="MCP9273091.1"/>
    <property type="molecule type" value="Genomic_DNA"/>
</dbReference>
<reference evidence="1 2" key="1">
    <citation type="submission" date="2022-06" db="EMBL/GenBank/DDBJ databases">
        <title>Mycolicibacterium sp. CAU 1645 isolated from seawater.</title>
        <authorList>
            <person name="Kim W."/>
        </authorList>
    </citation>
    <scope>NUCLEOTIDE SEQUENCE [LARGE SCALE GENOMIC DNA]</scope>
    <source>
        <strain evidence="1 2">CAU 1645</strain>
    </source>
</reference>
<sequence>MDTYDAYRPWLDHPGTLIAALPAMLGFVPEQSMVLVTMDRNGLGCAMRADLSDDAASTARQMAEVAASSGPDLAVLVFVDGAGASCRMCNDDYRLLADEVTAVLDAHGVVLWAGHVVDRIADGGRWHCVDGCGHSGVVDDPAASPLAAAAVLDGRRLYRRRDELVEIVAATDADRARGLADLIGQAGHGGGDRPAAAARRDVEHVIAAAAALAEGETVTDGDVARIACALTDPRVRDTLYALCVGRTSDQVEALWSMLARVLPVPWRSEALVLLAFTAYTRGDGPLAGVSLEAALQANPDHRMARLLDQALQTGMRPERIRELARTGYRMAKRIGVELPPFGLRAC</sequence>
<accession>A0ABT1M1S7</accession>
<name>A0ABT1M1S7_9MYCO</name>